<dbReference type="InterPro" id="IPR006728">
    <property type="entry name" value="YezG-like"/>
</dbReference>
<dbReference type="EMBL" id="PGWZ01000355">
    <property type="protein sequence ID" value="PPJ74923.1"/>
    <property type="molecule type" value="Genomic_DNA"/>
</dbReference>
<evidence type="ECO:0000313" key="2">
    <source>
        <dbReference type="EMBL" id="SUK30369.1"/>
    </source>
</evidence>
<gene>
    <name evidence="1" type="ORF">CV021_07210</name>
    <name evidence="2" type="ORF">NCTC6133_00323</name>
</gene>
<reference evidence="1 3" key="1">
    <citation type="submission" date="2017-11" db="EMBL/GenBank/DDBJ databases">
        <authorList>
            <person name="Founou R.C."/>
            <person name="Founou L."/>
            <person name="Allam M."/>
            <person name="Ismail A."/>
            <person name="Essack S.Y."/>
        </authorList>
    </citation>
    <scope>NUCLEOTIDE SEQUENCE [LARGE SCALE GENOMIC DNA]</scope>
    <source>
        <strain evidence="1 3">G703N2B1</strain>
    </source>
</reference>
<protein>
    <submittedName>
        <fullName evidence="1">TIGR01741 family protein</fullName>
    </submittedName>
</protein>
<dbReference type="Gene3D" id="3.30.500.20">
    <property type="entry name" value="BH3703-like domains"/>
    <property type="match status" value="1"/>
</dbReference>
<dbReference type="SUPFAM" id="SSF160424">
    <property type="entry name" value="BH3703-like"/>
    <property type="match status" value="1"/>
</dbReference>
<evidence type="ECO:0000313" key="4">
    <source>
        <dbReference type="Proteomes" id="UP000255091"/>
    </source>
</evidence>
<evidence type="ECO:0000313" key="1">
    <source>
        <dbReference type="EMBL" id="PPJ74923.1"/>
    </source>
</evidence>
<accession>A0A2S6D6H1</accession>
<proteinExistence type="predicted"/>
<reference evidence="2 4" key="2">
    <citation type="submission" date="2018-06" db="EMBL/GenBank/DDBJ databases">
        <authorList>
            <consortium name="Pathogen Informatics"/>
            <person name="Doyle S."/>
        </authorList>
    </citation>
    <scope>NUCLEOTIDE SEQUENCE [LARGE SCALE GENOMIC DNA]</scope>
    <source>
        <strain evidence="2 4">NCTC6133</strain>
    </source>
</reference>
<dbReference type="Proteomes" id="UP000255091">
    <property type="component" value="Unassembled WGS sequence"/>
</dbReference>
<name>A0A2S6D6H1_STAAU</name>
<dbReference type="EMBL" id="UHAP01000001">
    <property type="protein sequence ID" value="SUK30369.1"/>
    <property type="molecule type" value="Genomic_DNA"/>
</dbReference>
<dbReference type="Proteomes" id="UP000238775">
    <property type="component" value="Unassembled WGS sequence"/>
</dbReference>
<dbReference type="AlphaFoldDB" id="A0A2S6D6H1"/>
<dbReference type="NCBIfam" id="TIGR01741">
    <property type="entry name" value="staph_tand_hypo"/>
    <property type="match status" value="1"/>
</dbReference>
<dbReference type="RefSeq" id="WP_000142129.1">
    <property type="nucleotide sequence ID" value="NZ_BDVF01000003.1"/>
</dbReference>
<sequence>MTFEEKLSQMYNEIANKISSMIPVEWEKVYAMAYVNERSGEVFYNYTEPRSDELVYYTSVLNNYNISRSEFMDSVYELYKQFDKLRDLFKEEGHEPWTSCEFDFTRDGKLNVSFDYIDWANSEFGQMGREHYYMYKKFGIWPEKEYAINWVEKIKNYVKEQDEAEL</sequence>
<evidence type="ECO:0000313" key="3">
    <source>
        <dbReference type="Proteomes" id="UP000238775"/>
    </source>
</evidence>
<dbReference type="InterPro" id="IPR036170">
    <property type="entry name" value="YezG-like_sf"/>
</dbReference>
<organism evidence="2 4">
    <name type="scientific">Staphylococcus aureus</name>
    <dbReference type="NCBI Taxonomy" id="1280"/>
    <lineage>
        <taxon>Bacteria</taxon>
        <taxon>Bacillati</taxon>
        <taxon>Bacillota</taxon>
        <taxon>Bacilli</taxon>
        <taxon>Bacillales</taxon>
        <taxon>Staphylococcaceae</taxon>
        <taxon>Staphylococcus</taxon>
    </lineage>
</organism>
<dbReference type="Pfam" id="PF04634">
    <property type="entry name" value="YezG-like"/>
    <property type="match status" value="1"/>
</dbReference>